<evidence type="ECO:0000256" key="5">
    <source>
        <dbReference type="ARBA" id="ARBA00022842"/>
    </source>
</evidence>
<feature type="domain" description="Nudix hydrolase" evidence="7">
    <location>
        <begin position="34"/>
        <end position="249"/>
    </location>
</feature>
<evidence type="ECO:0000256" key="1">
    <source>
        <dbReference type="ARBA" id="ARBA00001936"/>
    </source>
</evidence>
<reference evidence="8" key="1">
    <citation type="submission" date="2023-02" db="EMBL/GenBank/DDBJ databases">
        <authorList>
            <person name="Palmer J.M."/>
        </authorList>
    </citation>
    <scope>NUCLEOTIDE SEQUENCE</scope>
    <source>
        <strain evidence="8">FW57</strain>
    </source>
</reference>
<dbReference type="Gene3D" id="3.90.79.10">
    <property type="entry name" value="Nucleoside Triphosphate Pyrophosphohydrolase"/>
    <property type="match status" value="1"/>
</dbReference>
<dbReference type="CDD" id="cd18870">
    <property type="entry name" value="NUDIX_AcylCoAdiphos_Nudt19"/>
    <property type="match status" value="1"/>
</dbReference>
<dbReference type="GO" id="GO:0016818">
    <property type="term" value="F:hydrolase activity, acting on acid anhydrides, in phosphorus-containing anhydrides"/>
    <property type="evidence" value="ECO:0007669"/>
    <property type="project" value="InterPro"/>
</dbReference>
<dbReference type="InterPro" id="IPR015797">
    <property type="entry name" value="NUDIX_hydrolase-like_dom_sf"/>
</dbReference>
<keyword evidence="6" id="KW-0464">Manganese</keyword>
<dbReference type="SUPFAM" id="SSF55811">
    <property type="entry name" value="Nudix"/>
    <property type="match status" value="1"/>
</dbReference>
<evidence type="ECO:0000256" key="6">
    <source>
        <dbReference type="ARBA" id="ARBA00023211"/>
    </source>
</evidence>
<keyword evidence="9" id="KW-1185">Reference proteome</keyword>
<dbReference type="GO" id="GO:0046872">
    <property type="term" value="F:metal ion binding"/>
    <property type="evidence" value="ECO:0007669"/>
    <property type="project" value="UniProtKB-KW"/>
</dbReference>
<evidence type="ECO:0000256" key="4">
    <source>
        <dbReference type="ARBA" id="ARBA00022801"/>
    </source>
</evidence>
<dbReference type="Proteomes" id="UP001197093">
    <property type="component" value="Unassembled WGS sequence"/>
</dbReference>
<dbReference type="InterPro" id="IPR000086">
    <property type="entry name" value="NUDIX_hydrolase_dom"/>
</dbReference>
<organism evidence="8 9">
    <name type="scientific">Staphylotrichum longicolle</name>
    <dbReference type="NCBI Taxonomy" id="669026"/>
    <lineage>
        <taxon>Eukaryota</taxon>
        <taxon>Fungi</taxon>
        <taxon>Dikarya</taxon>
        <taxon>Ascomycota</taxon>
        <taxon>Pezizomycotina</taxon>
        <taxon>Sordariomycetes</taxon>
        <taxon>Sordariomycetidae</taxon>
        <taxon>Sordariales</taxon>
        <taxon>Chaetomiaceae</taxon>
        <taxon>Staphylotrichum</taxon>
    </lineage>
</organism>
<keyword evidence="5" id="KW-0460">Magnesium</keyword>
<evidence type="ECO:0000259" key="7">
    <source>
        <dbReference type="PROSITE" id="PS51462"/>
    </source>
</evidence>
<protein>
    <recommendedName>
        <fullName evidence="7">Nudix hydrolase domain-containing protein</fullName>
    </recommendedName>
</protein>
<dbReference type="InterPro" id="IPR039121">
    <property type="entry name" value="NUDT19"/>
</dbReference>
<dbReference type="EMBL" id="JAHCVI010000001">
    <property type="protein sequence ID" value="KAG7293612.1"/>
    <property type="molecule type" value="Genomic_DNA"/>
</dbReference>
<comment type="cofactor">
    <cofactor evidence="1">
        <name>Mn(2+)</name>
        <dbReference type="ChEBI" id="CHEBI:29035"/>
    </cofactor>
</comment>
<evidence type="ECO:0000313" key="9">
    <source>
        <dbReference type="Proteomes" id="UP001197093"/>
    </source>
</evidence>
<name>A0AAD4I2X9_9PEZI</name>
<dbReference type="GO" id="GO:0005739">
    <property type="term" value="C:mitochondrion"/>
    <property type="evidence" value="ECO:0007669"/>
    <property type="project" value="TreeGrafter"/>
</dbReference>
<dbReference type="PANTHER" id="PTHR12318">
    <property type="entry name" value="TESTOSTERONE-REGULATED PROTEIN RP2"/>
    <property type="match status" value="1"/>
</dbReference>
<evidence type="ECO:0000256" key="3">
    <source>
        <dbReference type="ARBA" id="ARBA00022723"/>
    </source>
</evidence>
<accession>A0AAD4I2X9</accession>
<keyword evidence="3" id="KW-0479">Metal-binding</keyword>
<proteinExistence type="predicted"/>
<evidence type="ECO:0000256" key="2">
    <source>
        <dbReference type="ARBA" id="ARBA00001946"/>
    </source>
</evidence>
<comment type="cofactor">
    <cofactor evidence="2">
        <name>Mg(2+)</name>
        <dbReference type="ChEBI" id="CHEBI:18420"/>
    </cofactor>
</comment>
<gene>
    <name evidence="8" type="ORF">NEMBOFW57_003666</name>
</gene>
<dbReference type="PANTHER" id="PTHR12318:SF0">
    <property type="entry name" value="ACYL-COENZYME A DIPHOSPHATASE NUDT19"/>
    <property type="match status" value="1"/>
</dbReference>
<evidence type="ECO:0000313" key="8">
    <source>
        <dbReference type="EMBL" id="KAG7293612.1"/>
    </source>
</evidence>
<sequence length="387" mass="41920">MGQGSGTEGEKGEEAAATSAHEFQVSISCCMMWKRVNEFSVILLSPTNQVLLLHRVGTSSSFAKAHVFPGGNVSSFHDGTLPDQTSPAQHQDGPAYRLAAIRETFEESGILLARKPGQVREQGLLHVPDEAREAGRKQVHGNQVPFPKWLSTLGGEPDLENLIPFTRWITPIGPPKRFTTQMYLYMLPLTSSSPIADPSDPSQAQQTLMVPTPTHDGGLEHTAATFDNVHTWLAQARAGSITLFPPQFYLLHLLSSFLPGPDHPQAKEWTTADYAAQRAAIVEFIKTTPTAAPSAADRLGTHLIPWADKVISPEPLPLPQGAADKRTVLRLDRPGPELKGSGRGGDWSRVVRVTFEKGTVRDVEVEGREAVVGGGGGRGEVVSREID</sequence>
<dbReference type="AlphaFoldDB" id="A0AAD4I2X9"/>
<keyword evidence="4" id="KW-0378">Hydrolase</keyword>
<comment type="caution">
    <text evidence="8">The sequence shown here is derived from an EMBL/GenBank/DDBJ whole genome shotgun (WGS) entry which is preliminary data.</text>
</comment>
<dbReference type="PROSITE" id="PS51462">
    <property type="entry name" value="NUDIX"/>
    <property type="match status" value="1"/>
</dbReference>